<feature type="binding site" evidence="5">
    <location>
        <begin position="99"/>
        <end position="101"/>
    </location>
    <ligand>
        <name>substrate</name>
    </ligand>
</feature>
<feature type="binding site" evidence="5">
    <location>
        <begin position="134"/>
        <end position="136"/>
    </location>
    <ligand>
        <name>substrate</name>
    </ligand>
</feature>
<evidence type="ECO:0000256" key="2">
    <source>
        <dbReference type="ARBA" id="ARBA00022490"/>
    </source>
</evidence>
<dbReference type="AlphaFoldDB" id="A0A552X313"/>
<protein>
    <recommendedName>
        <fullName evidence="5">Fumarate hydratase class II</fullName>
        <shortName evidence="5">Fumarase C</shortName>
        <ecNumber evidence="5">4.2.1.2</ecNumber>
    </recommendedName>
    <alternativeName>
        <fullName evidence="5">Aerobic fumarase</fullName>
    </alternativeName>
    <alternativeName>
        <fullName evidence="5">Iron-independent fumarase</fullName>
    </alternativeName>
</protein>
<dbReference type="EC" id="4.2.1.2" evidence="5"/>
<accession>A0A552X313</accession>
<dbReference type="PANTHER" id="PTHR11444:SF22">
    <property type="entry name" value="FUMARATE HYDRATASE CLASS II"/>
    <property type="match status" value="1"/>
</dbReference>
<dbReference type="FunFam" id="1.10.40.30:FF:000002">
    <property type="entry name" value="Fumarate hydratase class II"/>
    <property type="match status" value="1"/>
</dbReference>
<evidence type="ECO:0000313" key="9">
    <source>
        <dbReference type="Proteomes" id="UP000320359"/>
    </source>
</evidence>
<name>A0A552X313_9GAMM</name>
<dbReference type="Gene3D" id="1.10.40.30">
    <property type="entry name" value="Fumarase/aspartase (C-terminal domain)"/>
    <property type="match status" value="1"/>
</dbReference>
<keyword evidence="2 5" id="KW-0963">Cytoplasm</keyword>
<feature type="binding site" description="in site B" evidence="5">
    <location>
        <begin position="124"/>
        <end position="127"/>
    </location>
    <ligand>
        <name>substrate</name>
    </ligand>
</feature>
<keyword evidence="3 5" id="KW-0816">Tricarboxylic acid cycle</keyword>
<sequence>MSNNFRTEQDSMGTVDVPEDALYGAQTQRAVNNFQMSQLTLPFAFIRAVALIKYCAAEANEKLGLIDRARSDAIMQAALEVFEGRWHNQFPVDVFQTGSGTSTNMNVNEVLATLASRYSGKDVHPNDHVNLGQSSNDVIPTAIQVSAARRLHRKLFPALRHLESTIEAKAAELGHVVKTGRTHLMDAMPLTLAQELRAWAQQISAARERLAALLPQLMSLPQGGTAIGTGINAHPKFAEEFCVSLTKFTEMSFTSAPNKFVGIASQDVAVGVSGALTSLATAQMKIANDLRWMNSGPLAGLGEIALPALQPGSSIMPGKVNPVIPEAIAMACAQVLGNHTTISVAGQSGNFQLNVMLPLIAYNLLQSIELMTSSAQALADQAIQDFVVNEDKLEEALAKNPILVTALNPVIGYSKAAEIAKKAYQEKRPIIDVAREMTDLTEDELKARLDPKQLTDGGLADDN</sequence>
<dbReference type="GO" id="GO:0006106">
    <property type="term" value="P:fumarate metabolic process"/>
    <property type="evidence" value="ECO:0007669"/>
    <property type="project" value="InterPro"/>
</dbReference>
<organism evidence="8 9">
    <name type="scientific">Aliidiomarina halalkaliphila</name>
    <dbReference type="NCBI Taxonomy" id="2593535"/>
    <lineage>
        <taxon>Bacteria</taxon>
        <taxon>Pseudomonadati</taxon>
        <taxon>Pseudomonadota</taxon>
        <taxon>Gammaproteobacteria</taxon>
        <taxon>Alteromonadales</taxon>
        <taxon>Idiomarinaceae</taxon>
        <taxon>Aliidiomarina</taxon>
    </lineage>
</organism>
<comment type="catalytic activity">
    <reaction evidence="5">
        <text>(S)-malate = fumarate + H2O</text>
        <dbReference type="Rhea" id="RHEA:12460"/>
        <dbReference type="ChEBI" id="CHEBI:15377"/>
        <dbReference type="ChEBI" id="CHEBI:15589"/>
        <dbReference type="ChEBI" id="CHEBI:29806"/>
        <dbReference type="EC" id="4.2.1.2"/>
    </reaction>
</comment>
<dbReference type="CDD" id="cd01362">
    <property type="entry name" value="Fumarase_classII"/>
    <property type="match status" value="1"/>
</dbReference>
<dbReference type="FunFam" id="1.10.275.10:FF:000001">
    <property type="entry name" value="Fumarate hydratase, mitochondrial"/>
    <property type="match status" value="1"/>
</dbReference>
<dbReference type="Proteomes" id="UP000320359">
    <property type="component" value="Unassembled WGS sequence"/>
</dbReference>
<dbReference type="GO" id="GO:0005737">
    <property type="term" value="C:cytoplasm"/>
    <property type="evidence" value="ECO:0007669"/>
    <property type="project" value="UniProtKB-SubCell"/>
</dbReference>
<dbReference type="InterPro" id="IPR020557">
    <property type="entry name" value="Fumarate_lyase_CS"/>
</dbReference>
<dbReference type="InterPro" id="IPR005677">
    <property type="entry name" value="Fum_hydII"/>
</dbReference>
<evidence type="ECO:0000259" key="6">
    <source>
        <dbReference type="Pfam" id="PF00206"/>
    </source>
</evidence>
<comment type="function">
    <text evidence="5">Involved in the TCA cycle. Catalyzes the stereospecific interconversion of fumarate to L-malate.</text>
</comment>
<comment type="similarity">
    <text evidence="1 5">Belongs to the class-II fumarase/aspartase family. Fumarase subfamily.</text>
</comment>
<dbReference type="PANTHER" id="PTHR11444">
    <property type="entry name" value="ASPARTATEAMMONIA/ARGININOSUCCINATE/ADENYLOSUCCINATE LYASE"/>
    <property type="match status" value="1"/>
</dbReference>
<comment type="subcellular location">
    <subcellularLocation>
        <location evidence="5">Cytoplasm</location>
    </subcellularLocation>
</comment>
<dbReference type="EMBL" id="VJWL01000001">
    <property type="protein sequence ID" value="TRW49430.1"/>
    <property type="molecule type" value="Genomic_DNA"/>
</dbReference>
<dbReference type="PRINTS" id="PR00149">
    <property type="entry name" value="FUMRATELYASE"/>
</dbReference>
<dbReference type="Pfam" id="PF10415">
    <property type="entry name" value="FumaraseC_C"/>
    <property type="match status" value="1"/>
</dbReference>
<dbReference type="InterPro" id="IPR024083">
    <property type="entry name" value="Fumarase/histidase_N"/>
</dbReference>
<dbReference type="InterPro" id="IPR018951">
    <property type="entry name" value="Fumarase_C_C"/>
</dbReference>
<feature type="site" description="Important for catalytic activity" evidence="5">
    <location>
        <position position="326"/>
    </location>
</feature>
<feature type="active site" evidence="5">
    <location>
        <position position="313"/>
    </location>
</feature>
<comment type="pathway">
    <text evidence="5">Carbohydrate metabolism; tricarboxylic acid cycle; (S)-malate from fumarate: step 1/1.</text>
</comment>
<dbReference type="SUPFAM" id="SSF48557">
    <property type="entry name" value="L-aspartase-like"/>
    <property type="match status" value="1"/>
</dbReference>
<comment type="subunit">
    <text evidence="5">Homotetramer.</text>
</comment>
<comment type="miscellaneous">
    <text evidence="5">There are 2 substrate-binding sites: the catalytic A site, and the non-catalytic B site that may play a role in the transfer of substrate or product between the active site and the solvent. Alternatively, the B site may bind allosteric effectors.</text>
</comment>
<dbReference type="Gene3D" id="1.10.275.10">
    <property type="entry name" value="Fumarase/aspartase (N-terminal domain)"/>
    <property type="match status" value="1"/>
</dbReference>
<keyword evidence="9" id="KW-1185">Reference proteome</keyword>
<dbReference type="InterPro" id="IPR008948">
    <property type="entry name" value="L-Aspartase-like"/>
</dbReference>
<dbReference type="HAMAP" id="MF_00743">
    <property type="entry name" value="FumaraseC"/>
    <property type="match status" value="1"/>
</dbReference>
<dbReference type="FunFam" id="1.20.200.10:FF:000001">
    <property type="entry name" value="Fumarate hydratase, mitochondrial"/>
    <property type="match status" value="1"/>
</dbReference>
<dbReference type="InterPro" id="IPR000362">
    <property type="entry name" value="Fumarate_lyase_fam"/>
</dbReference>
<feature type="domain" description="Fumarase C C-terminal" evidence="7">
    <location>
        <begin position="403"/>
        <end position="455"/>
    </location>
</feature>
<evidence type="ECO:0000259" key="7">
    <source>
        <dbReference type="Pfam" id="PF10415"/>
    </source>
</evidence>
<dbReference type="Gene3D" id="1.20.200.10">
    <property type="entry name" value="Fumarase/aspartase (Central domain)"/>
    <property type="match status" value="1"/>
</dbReference>
<evidence type="ECO:0000256" key="5">
    <source>
        <dbReference type="HAMAP-Rule" id="MF_00743"/>
    </source>
</evidence>
<feature type="binding site" evidence="5">
    <location>
        <begin position="319"/>
        <end position="321"/>
    </location>
    <ligand>
        <name>substrate</name>
    </ligand>
</feature>
<dbReference type="Pfam" id="PF00206">
    <property type="entry name" value="Lyase_1"/>
    <property type="match status" value="1"/>
</dbReference>
<dbReference type="RefSeq" id="WP_143233852.1">
    <property type="nucleotide sequence ID" value="NZ_VJWL01000001.1"/>
</dbReference>
<evidence type="ECO:0000256" key="3">
    <source>
        <dbReference type="ARBA" id="ARBA00022532"/>
    </source>
</evidence>
<dbReference type="GO" id="GO:0006099">
    <property type="term" value="P:tricarboxylic acid cycle"/>
    <property type="evidence" value="ECO:0007669"/>
    <property type="project" value="UniProtKB-UniRule"/>
</dbReference>
<feature type="binding site" evidence="5">
    <location>
        <position position="182"/>
    </location>
    <ligand>
        <name>substrate</name>
    </ligand>
</feature>
<evidence type="ECO:0000313" key="8">
    <source>
        <dbReference type="EMBL" id="TRW49430.1"/>
    </source>
</evidence>
<feature type="domain" description="Fumarate lyase N-terminal" evidence="6">
    <location>
        <begin position="13"/>
        <end position="337"/>
    </location>
</feature>
<comment type="caution">
    <text evidence="8">The sequence shown here is derived from an EMBL/GenBank/DDBJ whole genome shotgun (WGS) entry which is preliminary data.</text>
</comment>
<keyword evidence="4 5" id="KW-0456">Lyase</keyword>
<evidence type="ECO:0000256" key="1">
    <source>
        <dbReference type="ARBA" id="ARBA00009084"/>
    </source>
</evidence>
<proteinExistence type="inferred from homology"/>
<reference evidence="8 9" key="1">
    <citation type="submission" date="2019-07" db="EMBL/GenBank/DDBJ databases">
        <authorList>
            <person name="Yang M."/>
            <person name="Zhao D."/>
            <person name="Xiang H."/>
        </authorList>
    </citation>
    <scope>NUCLEOTIDE SEQUENCE [LARGE SCALE GENOMIC DNA]</scope>
    <source>
        <strain evidence="8 9">IM1326</strain>
    </source>
</reference>
<feature type="active site" description="Proton donor/acceptor" evidence="5">
    <location>
        <position position="183"/>
    </location>
</feature>
<feature type="binding site" evidence="5">
    <location>
        <position position="314"/>
    </location>
    <ligand>
        <name>substrate</name>
    </ligand>
</feature>
<evidence type="ECO:0000256" key="4">
    <source>
        <dbReference type="ARBA" id="ARBA00023239"/>
    </source>
</evidence>
<dbReference type="UniPathway" id="UPA00223">
    <property type="reaction ID" value="UER01007"/>
</dbReference>
<dbReference type="InterPro" id="IPR022761">
    <property type="entry name" value="Fumarate_lyase_N"/>
</dbReference>
<dbReference type="PRINTS" id="PR00145">
    <property type="entry name" value="ARGSUCLYASE"/>
</dbReference>
<dbReference type="GO" id="GO:0004333">
    <property type="term" value="F:fumarate hydratase activity"/>
    <property type="evidence" value="ECO:0007669"/>
    <property type="project" value="UniProtKB-UniRule"/>
</dbReference>
<gene>
    <name evidence="5" type="primary">fumC</name>
    <name evidence="8" type="ORF">FM042_00760</name>
</gene>
<dbReference type="OrthoDB" id="9802809at2"/>
<dbReference type="NCBIfam" id="NF008909">
    <property type="entry name" value="PRK12273.1"/>
    <property type="match status" value="1"/>
</dbReference>
<dbReference type="PROSITE" id="PS00163">
    <property type="entry name" value="FUMARATE_LYASES"/>
    <property type="match status" value="1"/>
</dbReference>